<feature type="chain" id="PRO_5037908360" description="Ice-binding protein C-terminal domain-containing protein" evidence="1">
    <location>
        <begin position="19"/>
        <end position="249"/>
    </location>
</feature>
<dbReference type="AlphaFoldDB" id="A0A918TPB8"/>
<dbReference type="Pfam" id="PF07589">
    <property type="entry name" value="PEP-CTERM"/>
    <property type="match status" value="1"/>
</dbReference>
<keyword evidence="4" id="KW-1185">Reference proteome</keyword>
<reference evidence="3" key="1">
    <citation type="journal article" date="2014" name="Int. J. Syst. Evol. Microbiol.">
        <title>Complete genome sequence of Corynebacterium casei LMG S-19264T (=DSM 44701T), isolated from a smear-ripened cheese.</title>
        <authorList>
            <consortium name="US DOE Joint Genome Institute (JGI-PGF)"/>
            <person name="Walter F."/>
            <person name="Albersmeier A."/>
            <person name="Kalinowski J."/>
            <person name="Ruckert C."/>
        </authorList>
    </citation>
    <scope>NUCLEOTIDE SEQUENCE</scope>
    <source>
        <strain evidence="3">KCTC 12988</strain>
    </source>
</reference>
<evidence type="ECO:0000256" key="1">
    <source>
        <dbReference type="SAM" id="SignalP"/>
    </source>
</evidence>
<reference evidence="3" key="2">
    <citation type="submission" date="2020-09" db="EMBL/GenBank/DDBJ databases">
        <authorList>
            <person name="Sun Q."/>
            <person name="Kim S."/>
        </authorList>
    </citation>
    <scope>NUCLEOTIDE SEQUENCE</scope>
    <source>
        <strain evidence="3">KCTC 12988</strain>
    </source>
</reference>
<evidence type="ECO:0000313" key="3">
    <source>
        <dbReference type="EMBL" id="GHC55130.1"/>
    </source>
</evidence>
<name>A0A918TPB8_9BACT</name>
<dbReference type="InterPro" id="IPR013424">
    <property type="entry name" value="Ice-binding_C"/>
</dbReference>
<evidence type="ECO:0000313" key="4">
    <source>
        <dbReference type="Proteomes" id="UP000644507"/>
    </source>
</evidence>
<evidence type="ECO:0000259" key="2">
    <source>
        <dbReference type="Pfam" id="PF07589"/>
    </source>
</evidence>
<protein>
    <recommendedName>
        <fullName evidence="2">Ice-binding protein C-terminal domain-containing protein</fullName>
    </recommendedName>
</protein>
<dbReference type="NCBIfam" id="TIGR02595">
    <property type="entry name" value="PEP_CTERM"/>
    <property type="match status" value="1"/>
</dbReference>
<dbReference type="EMBL" id="BMXI01000009">
    <property type="protein sequence ID" value="GHC55130.1"/>
    <property type="molecule type" value="Genomic_DNA"/>
</dbReference>
<organism evidence="3 4">
    <name type="scientific">Roseibacillus persicicus</name>
    <dbReference type="NCBI Taxonomy" id="454148"/>
    <lineage>
        <taxon>Bacteria</taxon>
        <taxon>Pseudomonadati</taxon>
        <taxon>Verrucomicrobiota</taxon>
        <taxon>Verrucomicrobiia</taxon>
        <taxon>Verrucomicrobiales</taxon>
        <taxon>Verrucomicrobiaceae</taxon>
        <taxon>Roseibacillus</taxon>
    </lineage>
</organism>
<keyword evidence="1" id="KW-0732">Signal</keyword>
<gene>
    <name evidence="3" type="ORF">GCM10007100_22060</name>
</gene>
<dbReference type="Proteomes" id="UP000644507">
    <property type="component" value="Unassembled WGS sequence"/>
</dbReference>
<proteinExistence type="predicted"/>
<feature type="signal peptide" evidence="1">
    <location>
        <begin position="1"/>
        <end position="18"/>
    </location>
</feature>
<feature type="domain" description="Ice-binding protein C-terminal" evidence="2">
    <location>
        <begin position="221"/>
        <end position="244"/>
    </location>
</feature>
<accession>A0A918TPB8</accession>
<comment type="caution">
    <text evidence="3">The sequence shown here is derived from an EMBL/GenBank/DDBJ whole genome shotgun (WGS) entry which is preliminary data.</text>
</comment>
<dbReference type="RefSeq" id="WP_189570016.1">
    <property type="nucleotide sequence ID" value="NZ_BMXI01000009.1"/>
</dbReference>
<sequence length="249" mass="26113">MRASVILSALLATISLVAQGPAATVIDWWSMTGGELFDDANTVVGTYSLTATEGELSSAHPLAHPYNGSYWNSPSEFIDSSLADSTLPSYDFLAVPSASGFSYTLTISSTHLNNAHLAIGNLSPLTDTTIRILPIDATASPLPTPLLFLQERSWDAGFSPYDTPLNWNAGTNTLTVSSGTSNDSGLAWFQLPNTGMTALTLEISGSNAIPIGDSLSFAIGAIPEPSSALLAGLGCFLGILRRKRKTSLS</sequence>